<reference evidence="2" key="1">
    <citation type="journal article" date="2023" name="Nat. Commun.">
        <title>Diploid and tetraploid genomes of Acorus and the evolution of monocots.</title>
        <authorList>
            <person name="Ma L."/>
            <person name="Liu K.W."/>
            <person name="Li Z."/>
            <person name="Hsiao Y.Y."/>
            <person name="Qi Y."/>
            <person name="Fu T."/>
            <person name="Tang G.D."/>
            <person name="Zhang D."/>
            <person name="Sun W.H."/>
            <person name="Liu D.K."/>
            <person name="Li Y."/>
            <person name="Chen G.Z."/>
            <person name="Liu X.D."/>
            <person name="Liao X.Y."/>
            <person name="Jiang Y.T."/>
            <person name="Yu X."/>
            <person name="Hao Y."/>
            <person name="Huang J."/>
            <person name="Zhao X.W."/>
            <person name="Ke S."/>
            <person name="Chen Y.Y."/>
            <person name="Wu W.L."/>
            <person name="Hsu J.L."/>
            <person name="Lin Y.F."/>
            <person name="Huang M.D."/>
            <person name="Li C.Y."/>
            <person name="Huang L."/>
            <person name="Wang Z.W."/>
            <person name="Zhao X."/>
            <person name="Zhong W.Y."/>
            <person name="Peng D.H."/>
            <person name="Ahmad S."/>
            <person name="Lan S."/>
            <person name="Zhang J.S."/>
            <person name="Tsai W.C."/>
            <person name="Van de Peer Y."/>
            <person name="Liu Z.J."/>
        </authorList>
    </citation>
    <scope>NUCLEOTIDE SEQUENCE</scope>
    <source>
        <strain evidence="2">CP</strain>
    </source>
</reference>
<sequence length="1326" mass="136823">MATAANPYEGGGAGGKFRKHPPRRSAAAASPYDRPPEAARGGGGRRPLAHHLGGGGGSNGWLSKLVDPASRIITNSATRLFASVFRKRLPAPPPPSQEAKAVPEADAVPEVDLGSGNGTLEVAHMDSSLEQFEHEGVGGVKYNNNFDGSGISELEQLLKKKTFTRVEFDRLTELLRSRTVDLSADNEKKMTQPGTPQPAVIERHQNANVSSLENGVKGNGLLGTISTPLTKSVSKEDIASPTEIARSYMGLMPSKLSSSALVLRSPAHRDNATQLNNATLPTKSDFLLAPRSAVHFSGVPGISGSAPRPHRSAIYNMSRSPYSRVHPASTFKSPGPSVDGYASPSTSSQWSPVDVTPPSGKQVLKRRSSALDDDFFGTIRRTRQKSNLLSSSKDARFVSGNLHGTPVAEGSLQLYGSTSMVQKPGSKYDASNIQDEKGRDGTIPGVGFGAVPAQSSEMAMKIFRQLDKLAPSPKDKSPEKKVVARDKSSLKLSYSMLNGGALRSMENLDTSDLSDVQNGGTVEGPSTSQLSSPGGLILGRHDRIEENGPTNGATLGSKLSFEVKGMEKKFNIVKDTVSEATAVDFVFPASAAFPLAKTRAFQMSAPEGSLEWDDDDDDSKVVFPSSAVEEKLESSAIKCSVVLGKSVSTEKPAFSLSESKPSTSPPLNKDTDTRIPVEPVSFGKKDTGFTFPLVPSTSRLSQPPTPTMSNPSSDVSVVPREKTAPAVSFDSKDVPAFSFSSTTTSFSGSTGLKFGEGLDAKQEKFGSNASLGSKRMPEPPTETSISDKSGETQKDKESTKSAVDGNPSGFSVTPTVFSFGGAPTGSSLSNGSLSSTLPTMSVTTAPAVPSYSSSASPFLFSSTEATFINSSTPSTSSASLAPIFSAAPKVSEPVTKFQFGSSASATGTPPDSVCPSLAIFDANNSESNVKKPSPFGIVPSDSVAPSLATVDASNSELNIKKSSPFGINGPSVPATTPAFASTGGGIFSFGASTSSSTSSQPSTDVKPSPSPFGSTASGSMFDTQSARSGLGASIFTQSTASQFGTSVSSPIFGTSASSSSFGVSSPFGSFPPQSSAAGAEPVSSSSLFGSSSPAVFSSGAASSFSGGSSLFAAPATTPSLFGSGSQPSQSTPFCSSFGSTSSSPSPAFSFASSSVPSSSTPVFGSSTGFSFTSGTTASSASGFSFTSSTNTSSSSGFPFISSTINSTPPQPMFGMPTQATGFVPGSPGNNDQMSVEDSVADDSSLKPSSAMPMIPAFGQTTPPPNMMFGSPAIPTGAGNMQQNLSPFAPQGGMEFTTGSFSLGSSGPVDKSKRKMIRVNRDKHRKK</sequence>
<organism evidence="2 3">
    <name type="scientific">Acorus calamus</name>
    <name type="common">Sweet flag</name>
    <dbReference type="NCBI Taxonomy" id="4465"/>
    <lineage>
        <taxon>Eukaryota</taxon>
        <taxon>Viridiplantae</taxon>
        <taxon>Streptophyta</taxon>
        <taxon>Embryophyta</taxon>
        <taxon>Tracheophyta</taxon>
        <taxon>Spermatophyta</taxon>
        <taxon>Magnoliopsida</taxon>
        <taxon>Liliopsida</taxon>
        <taxon>Acoraceae</taxon>
        <taxon>Acorus</taxon>
    </lineage>
</organism>
<dbReference type="EMBL" id="JAUJYO010000008">
    <property type="protein sequence ID" value="KAK1309812.1"/>
    <property type="molecule type" value="Genomic_DNA"/>
</dbReference>
<evidence type="ECO:0000256" key="1">
    <source>
        <dbReference type="SAM" id="MobiDB-lite"/>
    </source>
</evidence>
<feature type="compositionally biased region" description="Low complexity" evidence="1">
    <location>
        <begin position="1295"/>
        <end position="1306"/>
    </location>
</feature>
<feature type="region of interest" description="Disordered" evidence="1">
    <location>
        <begin position="693"/>
        <end position="719"/>
    </location>
</feature>
<proteinExistence type="predicted"/>
<feature type="region of interest" description="Disordered" evidence="1">
    <location>
        <begin position="767"/>
        <end position="807"/>
    </location>
</feature>
<dbReference type="GO" id="GO:0071763">
    <property type="term" value="P:nuclear membrane organization"/>
    <property type="evidence" value="ECO:0007669"/>
    <property type="project" value="TreeGrafter"/>
</dbReference>
<evidence type="ECO:0008006" key="4">
    <source>
        <dbReference type="Google" id="ProtNLM"/>
    </source>
</evidence>
<evidence type="ECO:0000313" key="2">
    <source>
        <dbReference type="EMBL" id="KAK1309812.1"/>
    </source>
</evidence>
<name>A0AAV9E8Z6_ACOCL</name>
<feature type="compositionally biased region" description="Polar residues" evidence="1">
    <location>
        <begin position="656"/>
        <end position="666"/>
    </location>
</feature>
<feature type="compositionally biased region" description="Polar residues" evidence="1">
    <location>
        <begin position="695"/>
        <end position="715"/>
    </location>
</feature>
<feature type="compositionally biased region" description="Basic and acidic residues" evidence="1">
    <location>
        <begin position="788"/>
        <end position="799"/>
    </location>
</feature>
<accession>A0AAV9E8Z6</accession>
<feature type="region of interest" description="Disordered" evidence="1">
    <location>
        <begin position="324"/>
        <end position="362"/>
    </location>
</feature>
<dbReference type="PANTHER" id="PTHR33416">
    <property type="entry name" value="NUCLEAR PORE COMPLEX PROTEIN NUP1"/>
    <property type="match status" value="1"/>
</dbReference>
<dbReference type="Proteomes" id="UP001180020">
    <property type="component" value="Unassembled WGS sequence"/>
</dbReference>
<protein>
    <recommendedName>
        <fullName evidence="4">Nuclear pore complex protein</fullName>
    </recommendedName>
</protein>
<dbReference type="PANTHER" id="PTHR33416:SF20">
    <property type="entry name" value="NUCLEAR PORE COMPLEX PROTEIN NUP1"/>
    <property type="match status" value="1"/>
</dbReference>
<feature type="compositionally biased region" description="Polar residues" evidence="1">
    <location>
        <begin position="1000"/>
        <end position="1024"/>
    </location>
</feature>
<feature type="compositionally biased region" description="Basic residues" evidence="1">
    <location>
        <begin position="1311"/>
        <end position="1326"/>
    </location>
</feature>
<reference evidence="2" key="2">
    <citation type="submission" date="2023-06" db="EMBL/GenBank/DDBJ databases">
        <authorList>
            <person name="Ma L."/>
            <person name="Liu K.-W."/>
            <person name="Li Z."/>
            <person name="Hsiao Y.-Y."/>
            <person name="Qi Y."/>
            <person name="Fu T."/>
            <person name="Tang G."/>
            <person name="Zhang D."/>
            <person name="Sun W.-H."/>
            <person name="Liu D.-K."/>
            <person name="Li Y."/>
            <person name="Chen G.-Z."/>
            <person name="Liu X.-D."/>
            <person name="Liao X.-Y."/>
            <person name="Jiang Y.-T."/>
            <person name="Yu X."/>
            <person name="Hao Y."/>
            <person name="Huang J."/>
            <person name="Zhao X.-W."/>
            <person name="Ke S."/>
            <person name="Chen Y.-Y."/>
            <person name="Wu W.-L."/>
            <person name="Hsu J.-L."/>
            <person name="Lin Y.-F."/>
            <person name="Huang M.-D."/>
            <person name="Li C.-Y."/>
            <person name="Huang L."/>
            <person name="Wang Z.-W."/>
            <person name="Zhao X."/>
            <person name="Zhong W.-Y."/>
            <person name="Peng D.-H."/>
            <person name="Ahmad S."/>
            <person name="Lan S."/>
            <person name="Zhang J.-S."/>
            <person name="Tsai W.-C."/>
            <person name="Van De Peer Y."/>
            <person name="Liu Z.-J."/>
        </authorList>
    </citation>
    <scope>NUCLEOTIDE SEQUENCE</scope>
    <source>
        <strain evidence="2">CP</strain>
        <tissue evidence="2">Leaves</tissue>
    </source>
</reference>
<comment type="caution">
    <text evidence="2">The sequence shown here is derived from an EMBL/GenBank/DDBJ whole genome shotgun (WGS) entry which is preliminary data.</text>
</comment>
<feature type="compositionally biased region" description="Polar residues" evidence="1">
    <location>
        <begin position="516"/>
        <end position="532"/>
    </location>
</feature>
<dbReference type="GO" id="GO:0005635">
    <property type="term" value="C:nuclear envelope"/>
    <property type="evidence" value="ECO:0007669"/>
    <property type="project" value="TreeGrafter"/>
</dbReference>
<feature type="region of interest" description="Disordered" evidence="1">
    <location>
        <begin position="516"/>
        <end position="556"/>
    </location>
</feature>
<feature type="region of interest" description="Disordered" evidence="1">
    <location>
        <begin position="992"/>
        <end position="1024"/>
    </location>
</feature>
<evidence type="ECO:0000313" key="3">
    <source>
        <dbReference type="Proteomes" id="UP001180020"/>
    </source>
</evidence>
<gene>
    <name evidence="2" type="ORF">QJS10_CPA08g00002</name>
</gene>
<feature type="region of interest" description="Disordered" evidence="1">
    <location>
        <begin position="653"/>
        <end position="674"/>
    </location>
</feature>
<feature type="region of interest" description="Disordered" evidence="1">
    <location>
        <begin position="1"/>
        <end position="60"/>
    </location>
</feature>
<keyword evidence="3" id="KW-1185">Reference proteome</keyword>
<feature type="region of interest" description="Disordered" evidence="1">
    <location>
        <begin position="1201"/>
        <end position="1326"/>
    </location>
</feature>